<proteinExistence type="predicted"/>
<dbReference type="Proteomes" id="UP000053424">
    <property type="component" value="Unassembled WGS sequence"/>
</dbReference>
<protein>
    <submittedName>
        <fullName evidence="1">Uncharacterized protein</fullName>
    </submittedName>
</protein>
<gene>
    <name evidence="1" type="ORF">M413DRAFT_130315</name>
</gene>
<organism evidence="1 2">
    <name type="scientific">Hebeloma cylindrosporum</name>
    <dbReference type="NCBI Taxonomy" id="76867"/>
    <lineage>
        <taxon>Eukaryota</taxon>
        <taxon>Fungi</taxon>
        <taxon>Dikarya</taxon>
        <taxon>Basidiomycota</taxon>
        <taxon>Agaricomycotina</taxon>
        <taxon>Agaricomycetes</taxon>
        <taxon>Agaricomycetidae</taxon>
        <taxon>Agaricales</taxon>
        <taxon>Agaricineae</taxon>
        <taxon>Hymenogastraceae</taxon>
        <taxon>Hebeloma</taxon>
    </lineage>
</organism>
<evidence type="ECO:0000313" key="1">
    <source>
        <dbReference type="EMBL" id="KIM42277.1"/>
    </source>
</evidence>
<reference evidence="2" key="2">
    <citation type="submission" date="2015-01" db="EMBL/GenBank/DDBJ databases">
        <title>Evolutionary Origins and Diversification of the Mycorrhizal Mutualists.</title>
        <authorList>
            <consortium name="DOE Joint Genome Institute"/>
            <consortium name="Mycorrhizal Genomics Consortium"/>
            <person name="Kohler A."/>
            <person name="Kuo A."/>
            <person name="Nagy L.G."/>
            <person name="Floudas D."/>
            <person name="Copeland A."/>
            <person name="Barry K.W."/>
            <person name="Cichocki N."/>
            <person name="Veneault-Fourrey C."/>
            <person name="LaButti K."/>
            <person name="Lindquist E.A."/>
            <person name="Lipzen A."/>
            <person name="Lundell T."/>
            <person name="Morin E."/>
            <person name="Murat C."/>
            <person name="Riley R."/>
            <person name="Ohm R."/>
            <person name="Sun H."/>
            <person name="Tunlid A."/>
            <person name="Henrissat B."/>
            <person name="Grigoriev I.V."/>
            <person name="Hibbett D.S."/>
            <person name="Martin F."/>
        </authorList>
    </citation>
    <scope>NUCLEOTIDE SEQUENCE [LARGE SCALE GENOMIC DNA]</scope>
    <source>
        <strain evidence="2">h7</strain>
    </source>
</reference>
<evidence type="ECO:0000313" key="2">
    <source>
        <dbReference type="Proteomes" id="UP000053424"/>
    </source>
</evidence>
<dbReference type="AlphaFoldDB" id="A0A0C2YMN9"/>
<accession>A0A0C2YMN9</accession>
<dbReference type="OrthoDB" id="3138711at2759"/>
<dbReference type="EMBL" id="KN831778">
    <property type="protein sequence ID" value="KIM42277.1"/>
    <property type="molecule type" value="Genomic_DNA"/>
</dbReference>
<reference evidence="1 2" key="1">
    <citation type="submission" date="2014-04" db="EMBL/GenBank/DDBJ databases">
        <authorList>
            <consortium name="DOE Joint Genome Institute"/>
            <person name="Kuo A."/>
            <person name="Gay G."/>
            <person name="Dore J."/>
            <person name="Kohler A."/>
            <person name="Nagy L.G."/>
            <person name="Floudas D."/>
            <person name="Copeland A."/>
            <person name="Barry K.W."/>
            <person name="Cichocki N."/>
            <person name="Veneault-Fourrey C."/>
            <person name="LaButti K."/>
            <person name="Lindquist E.A."/>
            <person name="Lipzen A."/>
            <person name="Lundell T."/>
            <person name="Morin E."/>
            <person name="Murat C."/>
            <person name="Sun H."/>
            <person name="Tunlid A."/>
            <person name="Henrissat B."/>
            <person name="Grigoriev I.V."/>
            <person name="Hibbett D.S."/>
            <person name="Martin F."/>
            <person name="Nordberg H.P."/>
            <person name="Cantor M.N."/>
            <person name="Hua S.X."/>
        </authorList>
    </citation>
    <scope>NUCLEOTIDE SEQUENCE [LARGE SCALE GENOMIC DNA]</scope>
    <source>
        <strain evidence="2">h7</strain>
    </source>
</reference>
<keyword evidence="2" id="KW-1185">Reference proteome</keyword>
<name>A0A0C2YMN9_HEBCY</name>
<sequence length="384" mass="43484">MLSKCLQYNPGVSSIIVTNFQDIAIFSPPTQTRQEAIYRKILTTQPILALRVISAAYLLGVLPRGIYIHTPHPDFEIDPNLILPEGPPLDPNQPLPADEKIFATHHRHSDFDHVTLVRDRARALQFFRWKEQAQRRYSKVVAHANDTLTASTNEVGLIFPPDVHPLYPFDASELPPDTTNHLISIQRESPLTRGGLDRLLEQSKSFTLKVQNIVDEGTPRTMCTVYRCQITSIDDTPVLSPSLCLKLFDDRFQDLPIPDEGDELDVPRWFDARLIAEMYALNEAFAYEKLRPAQGSVVPWFYGAHQFTLPDGMVLYGLLMEYIEGFPLEPEFARTLSVKRQIDMIHSCRQAARSSTSLILGNAIGTTVKSFFTQTQKRSSTMLC</sequence>
<dbReference type="HOGENOM" id="CLU_022888_0_0_1"/>